<evidence type="ECO:0000313" key="6">
    <source>
        <dbReference type="Proteomes" id="UP000815325"/>
    </source>
</evidence>
<evidence type="ECO:0000256" key="2">
    <source>
        <dbReference type="ARBA" id="ARBA00023203"/>
    </source>
</evidence>
<comment type="similarity">
    <text evidence="1">Belongs to the actin-binding proteins ADF family.</text>
</comment>
<dbReference type="Proteomes" id="UP000815325">
    <property type="component" value="Unassembled WGS sequence"/>
</dbReference>
<dbReference type="PANTHER" id="PTHR11913">
    <property type="entry name" value="COFILIN-RELATED"/>
    <property type="match status" value="1"/>
</dbReference>
<reference evidence="5" key="1">
    <citation type="submission" date="2017-08" db="EMBL/GenBank/DDBJ databases">
        <authorList>
            <person name="Polle J.E."/>
            <person name="Barry K."/>
            <person name="Cushman J."/>
            <person name="Schmutz J."/>
            <person name="Tran D."/>
            <person name="Hathwaick L.T."/>
            <person name="Yim W.C."/>
            <person name="Jenkins J."/>
            <person name="Mckie-Krisberg Z.M."/>
            <person name="Prochnik S."/>
            <person name="Lindquist E."/>
            <person name="Dockter R.B."/>
            <person name="Adam C."/>
            <person name="Molina H."/>
            <person name="Bunkerborg J."/>
            <person name="Jin E."/>
            <person name="Buchheim M."/>
            <person name="Magnuson J."/>
        </authorList>
    </citation>
    <scope>NUCLEOTIDE SEQUENCE</scope>
    <source>
        <strain evidence="5">CCAP 19/18</strain>
    </source>
</reference>
<dbReference type="EMBL" id="MU070285">
    <property type="protein sequence ID" value="KAF5828553.1"/>
    <property type="molecule type" value="Genomic_DNA"/>
</dbReference>
<gene>
    <name evidence="5" type="ORF">DUNSADRAFT_17451</name>
</gene>
<name>A0ABQ7G1R9_DUNSA</name>
<feature type="region of interest" description="Disordered" evidence="3">
    <location>
        <begin position="43"/>
        <end position="137"/>
    </location>
</feature>
<feature type="non-terminal residue" evidence="5">
    <location>
        <position position="1"/>
    </location>
</feature>
<keyword evidence="6" id="KW-1185">Reference proteome</keyword>
<dbReference type="CDD" id="cd11286">
    <property type="entry name" value="ADF_cofilin_like"/>
    <property type="match status" value="1"/>
</dbReference>
<dbReference type="InterPro" id="IPR029006">
    <property type="entry name" value="ADF-H/Gelsolin-like_dom_sf"/>
</dbReference>
<evidence type="ECO:0000256" key="1">
    <source>
        <dbReference type="ARBA" id="ARBA00006844"/>
    </source>
</evidence>
<dbReference type="PROSITE" id="PS51263">
    <property type="entry name" value="ADF_H"/>
    <property type="match status" value="1"/>
</dbReference>
<evidence type="ECO:0000313" key="5">
    <source>
        <dbReference type="EMBL" id="KAF5828553.1"/>
    </source>
</evidence>
<comment type="caution">
    <text evidence="5">The sequence shown here is derived from an EMBL/GenBank/DDBJ whole genome shotgun (WGS) entry which is preliminary data.</text>
</comment>
<protein>
    <recommendedName>
        <fullName evidence="4">ADF-H domain-containing protein</fullName>
    </recommendedName>
</protein>
<feature type="compositionally biased region" description="Low complexity" evidence="3">
    <location>
        <begin position="98"/>
        <end position="113"/>
    </location>
</feature>
<proteinExistence type="inferred from homology"/>
<dbReference type="Pfam" id="PF00241">
    <property type="entry name" value="Cofilin_ADF"/>
    <property type="match status" value="1"/>
</dbReference>
<dbReference type="Gene3D" id="3.40.20.10">
    <property type="entry name" value="Severin"/>
    <property type="match status" value="1"/>
</dbReference>
<dbReference type="InterPro" id="IPR002108">
    <property type="entry name" value="ADF-H"/>
</dbReference>
<evidence type="ECO:0000259" key="4">
    <source>
        <dbReference type="PROSITE" id="PS51263"/>
    </source>
</evidence>
<organism evidence="5 6">
    <name type="scientific">Dunaliella salina</name>
    <name type="common">Green alga</name>
    <name type="synonym">Protococcus salinus</name>
    <dbReference type="NCBI Taxonomy" id="3046"/>
    <lineage>
        <taxon>Eukaryota</taxon>
        <taxon>Viridiplantae</taxon>
        <taxon>Chlorophyta</taxon>
        <taxon>core chlorophytes</taxon>
        <taxon>Chlorophyceae</taxon>
        <taxon>CS clade</taxon>
        <taxon>Chlamydomonadales</taxon>
        <taxon>Dunaliellaceae</taxon>
        <taxon>Dunaliella</taxon>
    </lineage>
</organism>
<feature type="domain" description="ADF-H" evidence="4">
    <location>
        <begin position="146"/>
        <end position="279"/>
    </location>
</feature>
<dbReference type="SUPFAM" id="SSF55753">
    <property type="entry name" value="Actin depolymerizing proteins"/>
    <property type="match status" value="1"/>
</dbReference>
<accession>A0ABQ7G1R9</accession>
<dbReference type="InterPro" id="IPR017904">
    <property type="entry name" value="ADF/Cofilin"/>
</dbReference>
<evidence type="ECO:0000256" key="3">
    <source>
        <dbReference type="SAM" id="MobiDB-lite"/>
    </source>
</evidence>
<keyword evidence="2" id="KW-0009">Actin-binding</keyword>
<dbReference type="SMART" id="SM00102">
    <property type="entry name" value="ADF"/>
    <property type="match status" value="1"/>
</dbReference>
<sequence>QEDFDQIKLAFLRAQQIKAGLDAGFIREEDYVQARDSFLHSLDFSTSAGSNGPAPPPRTSTPPLQQSTGPLKSASVGMQRMSMPVSPKSAPPQPTPAPAQATGCSTPGGATRHTGGGWGSGTVEMPPDLPKLGKVNPAAGKRSMSGIGLSDQCVNIYNHIKTRKAYGWVTYKIDDAGNEVVVDQLGACGSSFDQFVAALPENECRYAIYDFAYNNADTNKTQNKLVFLHWAPSGSTVKSKMMYASTKDLIKGFMDGVSTELQADTYDELSENEMCEKVHSSLTRK</sequence>